<feature type="compositionally biased region" description="Basic and acidic residues" evidence="9">
    <location>
        <begin position="368"/>
        <end position="382"/>
    </location>
</feature>
<dbReference type="GO" id="GO:0008037">
    <property type="term" value="P:cell recognition"/>
    <property type="evidence" value="ECO:0000318"/>
    <property type="project" value="GO_Central"/>
</dbReference>
<evidence type="ECO:0000256" key="6">
    <source>
        <dbReference type="ARBA" id="ARBA00023136"/>
    </source>
</evidence>
<dbReference type="InterPro" id="IPR003599">
    <property type="entry name" value="Ig_sub"/>
</dbReference>
<feature type="compositionally biased region" description="Polar residues" evidence="9">
    <location>
        <begin position="237"/>
        <end position="248"/>
    </location>
</feature>
<dbReference type="HOGENOM" id="CLU_061397_0_0_1"/>
<evidence type="ECO:0000313" key="13">
    <source>
        <dbReference type="Ensembl" id="ENSOANP00000017679.2"/>
    </source>
</evidence>
<dbReference type="GO" id="GO:0002355">
    <property type="term" value="P:detection of tumor cell"/>
    <property type="evidence" value="ECO:0000318"/>
    <property type="project" value="GO_Central"/>
</dbReference>
<dbReference type="STRING" id="9258.ENSOANP00000017679"/>
<dbReference type="Gene3D" id="2.60.40.10">
    <property type="entry name" value="Immunoglobulins"/>
    <property type="match status" value="2"/>
</dbReference>
<dbReference type="GO" id="GO:0001819">
    <property type="term" value="P:positive regulation of cytokine production"/>
    <property type="evidence" value="ECO:0007669"/>
    <property type="project" value="Ensembl"/>
</dbReference>
<dbReference type="InterPro" id="IPR007110">
    <property type="entry name" value="Ig-like_dom"/>
</dbReference>
<dbReference type="InterPro" id="IPR013106">
    <property type="entry name" value="Ig_V-set"/>
</dbReference>
<dbReference type="OMA" id="GVYKCFY"/>
<keyword evidence="4" id="KW-0677">Repeat</keyword>
<feature type="compositionally biased region" description="Polar residues" evidence="9">
    <location>
        <begin position="260"/>
        <end position="282"/>
    </location>
</feature>
<dbReference type="Proteomes" id="UP000002279">
    <property type="component" value="Chromosome 11"/>
</dbReference>
<dbReference type="InterPro" id="IPR013162">
    <property type="entry name" value="CD80_C2-set"/>
</dbReference>
<dbReference type="PANTHER" id="PTHR47118">
    <property type="entry name" value="CYTOTOXIC AND REGULATORY T-CELL MOLECULE"/>
    <property type="match status" value="1"/>
</dbReference>
<keyword evidence="6 10" id="KW-0472">Membrane</keyword>
<evidence type="ECO:0000256" key="5">
    <source>
        <dbReference type="ARBA" id="ARBA00022989"/>
    </source>
</evidence>
<evidence type="ECO:0000256" key="11">
    <source>
        <dbReference type="SAM" id="SignalP"/>
    </source>
</evidence>
<proteinExistence type="predicted"/>
<dbReference type="InParanoid" id="F7D5Q2"/>
<dbReference type="PROSITE" id="PS50835">
    <property type="entry name" value="IG_LIKE"/>
    <property type="match status" value="2"/>
</dbReference>
<comment type="subcellular location">
    <subcellularLocation>
        <location evidence="1">Membrane</location>
        <topology evidence="1">Single-pass membrane protein</topology>
    </subcellularLocation>
</comment>
<dbReference type="OrthoDB" id="10006996at2759"/>
<dbReference type="CTD" id="56253"/>
<dbReference type="KEGG" id="oaa:100090800"/>
<feature type="chain" id="PRO_5028399527" evidence="11">
    <location>
        <begin position="20"/>
        <end position="437"/>
    </location>
</feature>
<evidence type="ECO:0000256" key="4">
    <source>
        <dbReference type="ARBA" id="ARBA00022737"/>
    </source>
</evidence>
<keyword evidence="3 11" id="KW-0732">Signal</keyword>
<feature type="region of interest" description="Disordered" evidence="9">
    <location>
        <begin position="221"/>
        <end position="284"/>
    </location>
</feature>
<evidence type="ECO:0000256" key="10">
    <source>
        <dbReference type="SAM" id="Phobius"/>
    </source>
</evidence>
<keyword evidence="14" id="KW-1185">Reference proteome</keyword>
<sequence length="437" mass="48910">MTLLTVFCLLAWFPLQQEAFLTSRTETFTIVEGRTLTLKCAIPQADKSSLQWMAPSGFTIFFNQQKVLKDCKYKLVNHSKDHLSISVSNITVQDEGVYQCLYYTKPVRTKKVTVIVIAPPSKPTLEALAIRTADREEVLLKCFTTRSKPSPQITWLLDNGLEVFGETQHTFEHNGKRCNTTSTLTVLTYGKSSVISCIVRHKALQGGNLTTSFRFEDLGTTGAPSTTAVPTTPANTQSFTSHSTLNSTPPTPPDYRSESPWRSSTPEMKTQQSDLQNNTTPVTEEFNHPGIVTISIESTTQKYNLTNETNPIPEGIMKKSSGILLLTLVSFLVLILFIIVQLFIMKLRKAHVIWKKENEISEQTLESYKSRSNNEDTPHQEKYGQISSHKAGTNYVTTVNTETESKKPTENIQAIHHSHCQDSSAEKGLHHIPETTV</sequence>
<feature type="signal peptide" evidence="11">
    <location>
        <begin position="1"/>
        <end position="19"/>
    </location>
</feature>
<dbReference type="InterPro" id="IPR013783">
    <property type="entry name" value="Ig-like_fold"/>
</dbReference>
<accession>F7D5Q2</accession>
<keyword evidence="8" id="KW-0393">Immunoglobulin domain</keyword>
<dbReference type="SUPFAM" id="SSF48726">
    <property type="entry name" value="Immunoglobulin"/>
    <property type="match status" value="2"/>
</dbReference>
<reference evidence="13 14" key="1">
    <citation type="journal article" date="2008" name="Nature">
        <title>Genome analysis of the platypus reveals unique signatures of evolution.</title>
        <authorList>
            <person name="Warren W.C."/>
            <person name="Hillier L.W."/>
            <person name="Marshall Graves J.A."/>
            <person name="Birney E."/>
            <person name="Ponting C.P."/>
            <person name="Grutzner F."/>
            <person name="Belov K."/>
            <person name="Miller W."/>
            <person name="Clarke L."/>
            <person name="Chinwalla A.T."/>
            <person name="Yang S.P."/>
            <person name="Heger A."/>
            <person name="Locke D.P."/>
            <person name="Miethke P."/>
            <person name="Waters P.D."/>
            <person name="Veyrunes F."/>
            <person name="Fulton L."/>
            <person name="Fulton B."/>
            <person name="Graves T."/>
            <person name="Wallis J."/>
            <person name="Puente X.S."/>
            <person name="Lopez-Otin C."/>
            <person name="Ordonez G.R."/>
            <person name="Eichler E.E."/>
            <person name="Chen L."/>
            <person name="Cheng Z."/>
            <person name="Deakin J.E."/>
            <person name="Alsop A."/>
            <person name="Thompson K."/>
            <person name="Kirby P."/>
            <person name="Papenfuss A.T."/>
            <person name="Wakefield M.J."/>
            <person name="Olender T."/>
            <person name="Lancet D."/>
            <person name="Huttley G.A."/>
            <person name="Smit A.F."/>
            <person name="Pask A."/>
            <person name="Temple-Smith P."/>
            <person name="Batzer M.A."/>
            <person name="Walker J.A."/>
            <person name="Konkel M.K."/>
            <person name="Harris R.S."/>
            <person name="Whittington C.M."/>
            <person name="Wong E.S."/>
            <person name="Gemmell N.J."/>
            <person name="Buschiazzo E."/>
            <person name="Vargas Jentzsch I.M."/>
            <person name="Merkel A."/>
            <person name="Schmitz J."/>
            <person name="Zemann A."/>
            <person name="Churakov G."/>
            <person name="Kriegs J.O."/>
            <person name="Brosius J."/>
            <person name="Murchison E.P."/>
            <person name="Sachidanandam R."/>
            <person name="Smith C."/>
            <person name="Hannon G.J."/>
            <person name="Tsend-Ayush E."/>
            <person name="McMillan D."/>
            <person name="Attenborough R."/>
            <person name="Rens W."/>
            <person name="Ferguson-Smith M."/>
            <person name="Lefevre C.M."/>
            <person name="Sharp J.A."/>
            <person name="Nicholas K.R."/>
            <person name="Ray D.A."/>
            <person name="Kube M."/>
            <person name="Reinhardt R."/>
            <person name="Pringle T.H."/>
            <person name="Taylor J."/>
            <person name="Jones R.C."/>
            <person name="Nixon B."/>
            <person name="Dacheux J.L."/>
            <person name="Niwa H."/>
            <person name="Sekita Y."/>
            <person name="Huang X."/>
            <person name="Stark A."/>
            <person name="Kheradpour P."/>
            <person name="Kellis M."/>
            <person name="Flicek P."/>
            <person name="Chen Y."/>
            <person name="Webber C."/>
            <person name="Hardison R."/>
            <person name="Nelson J."/>
            <person name="Hallsworth-Pepin K."/>
            <person name="Delehaunty K."/>
            <person name="Markovic C."/>
            <person name="Minx P."/>
            <person name="Feng Y."/>
            <person name="Kremitzki C."/>
            <person name="Mitreva M."/>
            <person name="Glasscock J."/>
            <person name="Wylie T."/>
            <person name="Wohldmann P."/>
            <person name="Thiru P."/>
            <person name="Nhan M.N."/>
            <person name="Pohl C.S."/>
            <person name="Smith S.M."/>
            <person name="Hou S."/>
            <person name="Nefedov M."/>
            <person name="de Jong P.J."/>
            <person name="Renfree M.B."/>
            <person name="Mardis E.R."/>
            <person name="Wilson R.K."/>
        </authorList>
    </citation>
    <scope>NUCLEOTIDE SEQUENCE [LARGE SCALE GENOMIC DNA]</scope>
    <source>
        <strain evidence="13 14">Glennie</strain>
    </source>
</reference>
<organism evidence="13 14">
    <name type="scientific">Ornithorhynchus anatinus</name>
    <name type="common">Duckbill platypus</name>
    <dbReference type="NCBI Taxonomy" id="9258"/>
    <lineage>
        <taxon>Eukaryota</taxon>
        <taxon>Metazoa</taxon>
        <taxon>Chordata</taxon>
        <taxon>Craniata</taxon>
        <taxon>Vertebrata</taxon>
        <taxon>Euteleostomi</taxon>
        <taxon>Mammalia</taxon>
        <taxon>Monotremata</taxon>
        <taxon>Ornithorhynchidae</taxon>
        <taxon>Ornithorhynchus</taxon>
    </lineage>
</organism>
<evidence type="ECO:0000256" key="9">
    <source>
        <dbReference type="SAM" id="MobiDB-lite"/>
    </source>
</evidence>
<dbReference type="PANTHER" id="PTHR47118:SF1">
    <property type="entry name" value="CYTOTOXIC AND REGULATORY T-CELL MOLECULE"/>
    <property type="match status" value="1"/>
</dbReference>
<dbReference type="RefSeq" id="XP_028930402.1">
    <property type="nucleotide sequence ID" value="XM_029074569.2"/>
</dbReference>
<evidence type="ECO:0000256" key="7">
    <source>
        <dbReference type="ARBA" id="ARBA00023157"/>
    </source>
</evidence>
<name>F7D5Q2_ORNAN</name>
<evidence type="ECO:0000256" key="1">
    <source>
        <dbReference type="ARBA" id="ARBA00004167"/>
    </source>
</evidence>
<dbReference type="GeneTree" id="ENSGT00940000159804"/>
<dbReference type="GeneID" id="100090800"/>
<dbReference type="InterPro" id="IPR053096">
    <property type="entry name" value="CRTAM"/>
</dbReference>
<dbReference type="GO" id="GO:0002860">
    <property type="term" value="P:positive regulation of natural killer cell mediated cytotoxicity directed against tumor cell target"/>
    <property type="evidence" value="ECO:0000318"/>
    <property type="project" value="GO_Central"/>
</dbReference>
<dbReference type="Pfam" id="PF07686">
    <property type="entry name" value="V-set"/>
    <property type="match status" value="1"/>
</dbReference>
<gene>
    <name evidence="13" type="primary">CRTAM</name>
</gene>
<dbReference type="eggNOG" id="ENOG502RYH2">
    <property type="taxonomic scope" value="Eukaryota"/>
</dbReference>
<dbReference type="Bgee" id="ENSOANG00000011158">
    <property type="expression patterns" value="Expressed in ovary and 2 other cell types or tissues"/>
</dbReference>
<evidence type="ECO:0000259" key="12">
    <source>
        <dbReference type="PROSITE" id="PS50835"/>
    </source>
</evidence>
<evidence type="ECO:0000313" key="14">
    <source>
        <dbReference type="Proteomes" id="UP000002279"/>
    </source>
</evidence>
<dbReference type="SMART" id="SM00409">
    <property type="entry name" value="IG"/>
    <property type="match status" value="1"/>
</dbReference>
<evidence type="ECO:0000256" key="3">
    <source>
        <dbReference type="ARBA" id="ARBA00022729"/>
    </source>
</evidence>
<reference evidence="13" key="3">
    <citation type="submission" date="2025-09" db="UniProtKB">
        <authorList>
            <consortium name="Ensembl"/>
        </authorList>
    </citation>
    <scope>IDENTIFICATION</scope>
    <source>
        <strain evidence="13">Glennie</strain>
    </source>
</reference>
<evidence type="ECO:0000256" key="8">
    <source>
        <dbReference type="ARBA" id="ARBA00023319"/>
    </source>
</evidence>
<dbReference type="GO" id="GO:0005102">
    <property type="term" value="F:signaling receptor binding"/>
    <property type="evidence" value="ECO:0000318"/>
    <property type="project" value="GO_Central"/>
</dbReference>
<keyword evidence="5 10" id="KW-1133">Transmembrane helix</keyword>
<dbReference type="InterPro" id="IPR036179">
    <property type="entry name" value="Ig-like_dom_sf"/>
</dbReference>
<feature type="domain" description="Ig-like" evidence="12">
    <location>
        <begin position="14"/>
        <end position="113"/>
    </location>
</feature>
<feature type="region of interest" description="Disordered" evidence="9">
    <location>
        <begin position="365"/>
        <end position="388"/>
    </location>
</feature>
<keyword evidence="2 10" id="KW-0812">Transmembrane</keyword>
<dbReference type="FunCoup" id="F7D5Q2">
    <property type="interactions" value="583"/>
</dbReference>
<feature type="domain" description="Ig-like" evidence="12">
    <location>
        <begin position="123"/>
        <end position="214"/>
    </location>
</feature>
<evidence type="ECO:0000256" key="2">
    <source>
        <dbReference type="ARBA" id="ARBA00022692"/>
    </source>
</evidence>
<feature type="compositionally biased region" description="Low complexity" evidence="9">
    <location>
        <begin position="221"/>
        <end position="236"/>
    </location>
</feature>
<reference evidence="13" key="2">
    <citation type="submission" date="2025-08" db="UniProtKB">
        <authorList>
            <consortium name="Ensembl"/>
        </authorList>
    </citation>
    <scope>IDENTIFICATION</scope>
    <source>
        <strain evidence="13">Glennie</strain>
    </source>
</reference>
<feature type="transmembrane region" description="Helical" evidence="10">
    <location>
        <begin position="323"/>
        <end position="345"/>
    </location>
</feature>
<dbReference type="FunFam" id="2.60.40.10:FF:000013">
    <property type="entry name" value="cell adhesion molecule 1 isoform X1"/>
    <property type="match status" value="1"/>
</dbReference>
<dbReference type="Pfam" id="PF08205">
    <property type="entry name" value="C2-set_2"/>
    <property type="match status" value="1"/>
</dbReference>
<dbReference type="AlphaFoldDB" id="F7D5Q2"/>
<keyword evidence="7" id="KW-1015">Disulfide bond</keyword>
<protein>
    <submittedName>
        <fullName evidence="13">Cytotoxic and regulatory T cell molecule</fullName>
    </submittedName>
</protein>
<dbReference type="GO" id="GO:0005886">
    <property type="term" value="C:plasma membrane"/>
    <property type="evidence" value="ECO:0000318"/>
    <property type="project" value="GO_Central"/>
</dbReference>
<dbReference type="Ensembl" id="ENSOANT00000017682.2">
    <property type="protein sequence ID" value="ENSOANP00000017679.2"/>
    <property type="gene ID" value="ENSOANG00000011158.3"/>
</dbReference>